<gene>
    <name evidence="1" type="ORF">TanjilG_32439</name>
</gene>
<accession>A0A1J7IHQ0</accession>
<dbReference type="AlphaFoldDB" id="A0A1J7IHQ0"/>
<dbReference type="Pfam" id="PF06880">
    <property type="entry name" value="DUF1262"/>
    <property type="match status" value="1"/>
</dbReference>
<dbReference type="KEGG" id="lang:109347399"/>
<dbReference type="EMBL" id="CM007365">
    <property type="protein sequence ID" value="OIW12323.1"/>
    <property type="molecule type" value="Genomic_DNA"/>
</dbReference>
<dbReference type="STRING" id="3871.A0A1J7IHQ0"/>
<keyword evidence="2" id="KW-1185">Reference proteome</keyword>
<sequence>MYVTRPLSMYRKCPSTLEVPPPDAPYSGYLVITDEEAESQDSFCWNIFRYKKLKKFPFPQDKFFTITHQSEYQQVSSTKVWFLPVPDHPLSSNRYYVIRARGTHKGKTYKCSREGDIINCCFSNILSDKDPKPFNLKDLYQIFKIHTHQSGGFFSKSIAPDGIPPTFLRKKGWRIRISGSYKSCKLSEALGVDASLRDKLPNFNFPISRKRSPPIIVGKWYCPFIFIREQKRVKQQMNKSMFYSMTLEQRWEEIYTCSNDKSEKDVVVNVNACVEREVVMVSGIEAIRNRRVDANGFFYFKACNAYNRKRVSVGLSSAIVENMRWVQEEGGWAYGHGREKMVRVREEVKSENEWQRFGFYVLVESFCLRTLDGKLLLRYDFRHTHKVKCKWE</sequence>
<dbReference type="Gramene" id="OIW12323">
    <property type="protein sequence ID" value="OIW12323"/>
    <property type="gene ID" value="TanjilG_32439"/>
</dbReference>
<dbReference type="OrthoDB" id="1898393at2759"/>
<dbReference type="InterPro" id="IPR010683">
    <property type="entry name" value="DUF1262"/>
</dbReference>
<protein>
    <submittedName>
        <fullName evidence="1">Uncharacterized protein</fullName>
    </submittedName>
</protein>
<dbReference type="PANTHER" id="PTHR31050:SF4">
    <property type="entry name" value="DUF1262 FAMILY PROTEIN (DUF1262)"/>
    <property type="match status" value="1"/>
</dbReference>
<dbReference type="PANTHER" id="PTHR31050">
    <property type="entry name" value="OS08G0413200 PROTEIN"/>
    <property type="match status" value="1"/>
</dbReference>
<name>A0A1J7IHQ0_LUPAN</name>
<proteinExistence type="predicted"/>
<evidence type="ECO:0000313" key="1">
    <source>
        <dbReference type="EMBL" id="OIW12323.1"/>
    </source>
</evidence>
<evidence type="ECO:0000313" key="2">
    <source>
        <dbReference type="Proteomes" id="UP000188354"/>
    </source>
</evidence>
<reference evidence="1 2" key="1">
    <citation type="journal article" date="2017" name="Plant Biotechnol. J.">
        <title>A comprehensive draft genome sequence for lupin (Lupinus angustifolius), an emerging health food: insights into plant-microbe interactions and legume evolution.</title>
        <authorList>
            <person name="Hane J.K."/>
            <person name="Ming Y."/>
            <person name="Kamphuis L.G."/>
            <person name="Nelson M.N."/>
            <person name="Garg G."/>
            <person name="Atkins C.A."/>
            <person name="Bayer P.E."/>
            <person name="Bravo A."/>
            <person name="Bringans S."/>
            <person name="Cannon S."/>
            <person name="Edwards D."/>
            <person name="Foley R."/>
            <person name="Gao L.L."/>
            <person name="Harrison M.J."/>
            <person name="Huang W."/>
            <person name="Hurgobin B."/>
            <person name="Li S."/>
            <person name="Liu C.W."/>
            <person name="McGrath A."/>
            <person name="Morahan G."/>
            <person name="Murray J."/>
            <person name="Weller J."/>
            <person name="Jian J."/>
            <person name="Singh K.B."/>
        </authorList>
    </citation>
    <scope>NUCLEOTIDE SEQUENCE [LARGE SCALE GENOMIC DNA]</scope>
    <source>
        <strain evidence="2">cv. Tanjil</strain>
        <tissue evidence="1">Whole plant</tissue>
    </source>
</reference>
<organism evidence="1 2">
    <name type="scientific">Lupinus angustifolius</name>
    <name type="common">Narrow-leaved blue lupine</name>
    <dbReference type="NCBI Taxonomy" id="3871"/>
    <lineage>
        <taxon>Eukaryota</taxon>
        <taxon>Viridiplantae</taxon>
        <taxon>Streptophyta</taxon>
        <taxon>Embryophyta</taxon>
        <taxon>Tracheophyta</taxon>
        <taxon>Spermatophyta</taxon>
        <taxon>Magnoliopsida</taxon>
        <taxon>eudicotyledons</taxon>
        <taxon>Gunneridae</taxon>
        <taxon>Pentapetalae</taxon>
        <taxon>rosids</taxon>
        <taxon>fabids</taxon>
        <taxon>Fabales</taxon>
        <taxon>Fabaceae</taxon>
        <taxon>Papilionoideae</taxon>
        <taxon>50 kb inversion clade</taxon>
        <taxon>genistoids sensu lato</taxon>
        <taxon>core genistoids</taxon>
        <taxon>Genisteae</taxon>
        <taxon>Lupinus</taxon>
    </lineage>
</organism>
<dbReference type="Proteomes" id="UP000188354">
    <property type="component" value="Chromosome LG05"/>
</dbReference>
<dbReference type="OMA" id="QWWEEIY"/>